<evidence type="ECO:0000256" key="2">
    <source>
        <dbReference type="ARBA" id="ARBA00022553"/>
    </source>
</evidence>
<name>A0ABQ8RHP7_FUSEQ</name>
<dbReference type="Gene3D" id="3.30.300.30">
    <property type="match status" value="1"/>
</dbReference>
<feature type="domain" description="Carrier" evidence="3">
    <location>
        <begin position="791"/>
        <end position="871"/>
    </location>
</feature>
<dbReference type="SUPFAM" id="SSF51735">
    <property type="entry name" value="NAD(P)-binding Rossmann-fold domains"/>
    <property type="match status" value="1"/>
</dbReference>
<dbReference type="NCBIfam" id="TIGR01733">
    <property type="entry name" value="AA-adenyl-dom"/>
    <property type="match status" value="1"/>
</dbReference>
<keyword evidence="5" id="KW-1185">Reference proteome</keyword>
<proteinExistence type="predicted"/>
<dbReference type="Proteomes" id="UP001152024">
    <property type="component" value="Unassembled WGS sequence"/>
</dbReference>
<dbReference type="Pfam" id="PF07993">
    <property type="entry name" value="NAD_binding_4"/>
    <property type="match status" value="1"/>
</dbReference>
<keyword evidence="2" id="KW-0597">Phosphoprotein</keyword>
<dbReference type="InterPro" id="IPR042099">
    <property type="entry name" value="ANL_N_sf"/>
</dbReference>
<dbReference type="InterPro" id="IPR013120">
    <property type="entry name" value="FAR_NAD-bd"/>
</dbReference>
<dbReference type="CDD" id="cd05918">
    <property type="entry name" value="A_NRPS_SidN3_like"/>
    <property type="match status" value="1"/>
</dbReference>
<dbReference type="PANTHER" id="PTHR44845">
    <property type="entry name" value="CARRIER DOMAIN-CONTAINING PROTEIN"/>
    <property type="match status" value="1"/>
</dbReference>
<dbReference type="Pfam" id="PF00501">
    <property type="entry name" value="AMP-binding"/>
    <property type="match status" value="1"/>
</dbReference>
<dbReference type="InterPro" id="IPR006162">
    <property type="entry name" value="Ppantetheine_attach_site"/>
</dbReference>
<organism evidence="4 5">
    <name type="scientific">Fusarium equiseti</name>
    <name type="common">Fusarium scirpi</name>
    <dbReference type="NCBI Taxonomy" id="61235"/>
    <lineage>
        <taxon>Eukaryota</taxon>
        <taxon>Fungi</taxon>
        <taxon>Dikarya</taxon>
        <taxon>Ascomycota</taxon>
        <taxon>Pezizomycotina</taxon>
        <taxon>Sordariomycetes</taxon>
        <taxon>Hypocreomycetidae</taxon>
        <taxon>Hypocreales</taxon>
        <taxon>Nectriaceae</taxon>
        <taxon>Fusarium</taxon>
        <taxon>Fusarium incarnatum-equiseti species complex</taxon>
    </lineage>
</organism>
<dbReference type="InterPro" id="IPR020845">
    <property type="entry name" value="AMP-binding_CS"/>
</dbReference>
<comment type="caution">
    <text evidence="4">The sequence shown here is derived from an EMBL/GenBank/DDBJ whole genome shotgun (WGS) entry which is preliminary data.</text>
</comment>
<dbReference type="Gene3D" id="3.40.50.12780">
    <property type="entry name" value="N-terminal domain of ligase-like"/>
    <property type="match status" value="1"/>
</dbReference>
<dbReference type="PROSITE" id="PS00012">
    <property type="entry name" value="PHOSPHOPANTETHEINE"/>
    <property type="match status" value="1"/>
</dbReference>
<evidence type="ECO:0000256" key="1">
    <source>
        <dbReference type="ARBA" id="ARBA00022450"/>
    </source>
</evidence>
<dbReference type="InterPro" id="IPR000873">
    <property type="entry name" value="AMP-dep_synth/lig_dom"/>
</dbReference>
<protein>
    <recommendedName>
        <fullName evidence="3">Carrier domain-containing protein</fullName>
    </recommendedName>
</protein>
<gene>
    <name evidence="4" type="ORF">NW768_004945</name>
</gene>
<dbReference type="Gene3D" id="3.40.50.720">
    <property type="entry name" value="NAD(P)-binding Rossmann-like Domain"/>
    <property type="match status" value="1"/>
</dbReference>
<evidence type="ECO:0000259" key="3">
    <source>
        <dbReference type="PROSITE" id="PS50075"/>
    </source>
</evidence>
<accession>A0ABQ8RHP7</accession>
<dbReference type="SUPFAM" id="SSF56801">
    <property type="entry name" value="Acetyl-CoA synthetase-like"/>
    <property type="match status" value="1"/>
</dbReference>
<reference evidence="4" key="1">
    <citation type="submission" date="2022-09" db="EMBL/GenBank/DDBJ databases">
        <title>Fusarium specimens isolated from Avocado Roots.</title>
        <authorList>
            <person name="Stajich J."/>
            <person name="Roper C."/>
            <person name="Heimlech-Rivalta G."/>
        </authorList>
    </citation>
    <scope>NUCLEOTIDE SEQUENCE</scope>
    <source>
        <strain evidence="4">CF00095</strain>
    </source>
</reference>
<dbReference type="InterPro" id="IPR045851">
    <property type="entry name" value="AMP-bd_C_sf"/>
</dbReference>
<sequence length="1276" mass="141018">MPPSDQQTEMLNCLFPTRSQPVINTPSSGGGTVKINLPSKHKLLVFQKTHRLTVEQLVQAGWSAVLRRYTGNGNVAFRVSSSTTTLDHAFFTCLIEESEPITVYLENMNDYYQSQDGDSLKEVGIANINTGVCYHGPDGKGWGQADSVSANVATQPPTLNKLALLVHTDFRRRTPYLSLLYSAGIEAKIAQNVGSTLSKALAELVSLDAKSSMSMGDLDLLSERDQQHLRSINHRYPVSIGSCVHDMISARAKINPHTEAIYSWDGSLTYEELDDLSTRMAKYLCREFPHKTGPEMAIGICFEKSFAAVVSELAVLKTGSAFVPLDGEHTDDRLKVVSEIAEISLALASPKYSACLEHHLQSVVCVPLSKTLLEAMLPSLQPDEIISSTSMATPENAAFILFTSGSTGKPKAVVQPHQAICTLFQSHAESLHMDSSCRVFHFAAYTFDVSTMDIYTTLMQGGCLCIPSESDRRNNIAGFINQSRVNWADLTATVANLIYPQEVPTLKTLVLAGEAVQEEHLERWFGHVRLINCYGPVESGNCTAYEFRDRHEKPAATIGREMGGAGCWIVAPQNPDRLASVGEVGEILVEGPTLSRCYLKDALRTQACFVKNLKWSIDGHFTYPNYAGVRRFYRTGDMAYMDSDGFLVFVGRADQQVKVHGQRIELMEIEHHLTMNTPSGISRAVVAYPRSGPFADQLVAVLQDDGTSASTCSVESRKVCPFRIFDSLQIELMLRSRLPGYMVPSLFMSIEQIMLTDSGKSDRKKIHDQLCRLPSDMKSTSLGAYTISPLSEDETVAIAISAFLADLLESSISLNQDVLLEGLGISSIQAIKLLSWLKSSYGANLSIEHLSRQGMGIRTLANTLQLAASGNLFSAVDLTGEVKEFTESILLNLRRNSCSTPVYRERPRGSFSTVLLTGATGYLGIEILWQLLKHPTVSSVHVLIQASNQEAGLERLVQALSAAGHKWEGAWKGRVVVWPGDLSQPQLGSQRGHWEELTNGTINTIIHNGALVRYDLCYDRLKAVNVLATVHILQIMNSSSCAINFIYISGGQRFNPAQELSEALRLSQAAKSTGYSQSKLVSELIVSRVADEFRKVQGHRICVIRPGYIIGSPTNGLANTRDYIWRLIAGAVDAGIRSSDHDDEWMFVCDVEQVAQRIVNSSGILFSSTESTEDSHVMTIMDGIYLRDLWELLHQELQCRLDPLNSPEWWSRLRNVVEQQGDGHPLWPLHFLLNQDQGAFTCNWKSTTSDNNKFLVTKAIQKNISHLRQIGFLLCT</sequence>
<dbReference type="InterPro" id="IPR010071">
    <property type="entry name" value="AA_adenyl_dom"/>
</dbReference>
<dbReference type="Gene3D" id="3.30.559.30">
    <property type="entry name" value="Nonribosomal peptide synthetase, condensation domain"/>
    <property type="match status" value="1"/>
</dbReference>
<dbReference type="PROSITE" id="PS00455">
    <property type="entry name" value="AMP_BINDING"/>
    <property type="match status" value="1"/>
</dbReference>
<evidence type="ECO:0000313" key="4">
    <source>
        <dbReference type="EMBL" id="KAJ4135319.1"/>
    </source>
</evidence>
<dbReference type="PROSITE" id="PS50075">
    <property type="entry name" value="CARRIER"/>
    <property type="match status" value="1"/>
</dbReference>
<dbReference type="InterPro" id="IPR036291">
    <property type="entry name" value="NAD(P)-bd_dom_sf"/>
</dbReference>
<dbReference type="EMBL" id="JAOQBH010000006">
    <property type="protein sequence ID" value="KAJ4135319.1"/>
    <property type="molecule type" value="Genomic_DNA"/>
</dbReference>
<keyword evidence="1" id="KW-0596">Phosphopantetheine</keyword>
<dbReference type="PIRSF" id="PIRSF001617">
    <property type="entry name" value="Alpha-AR"/>
    <property type="match status" value="1"/>
</dbReference>
<dbReference type="InterPro" id="IPR009081">
    <property type="entry name" value="PP-bd_ACP"/>
</dbReference>
<dbReference type="PANTHER" id="PTHR44845:SF4">
    <property type="entry name" value="NONRIBOSOMAL PEPTIDE SYNTHASE INPA"/>
    <property type="match status" value="1"/>
</dbReference>
<evidence type="ECO:0000313" key="5">
    <source>
        <dbReference type="Proteomes" id="UP001152024"/>
    </source>
</evidence>